<keyword evidence="2" id="KW-0472">Membrane</keyword>
<feature type="transmembrane region" description="Helical" evidence="2">
    <location>
        <begin position="144"/>
        <end position="163"/>
    </location>
</feature>
<dbReference type="InterPro" id="IPR048254">
    <property type="entry name" value="CDP_ALCOHOL_P_TRANSF_CS"/>
</dbReference>
<dbReference type="InterPro" id="IPR000462">
    <property type="entry name" value="CDP-OH_P_trans"/>
</dbReference>
<feature type="transmembrane region" description="Helical" evidence="2">
    <location>
        <begin position="37"/>
        <end position="58"/>
    </location>
</feature>
<keyword evidence="1" id="KW-0808">Transferase</keyword>
<dbReference type="EMBL" id="UINC01015048">
    <property type="protein sequence ID" value="SVA63685.1"/>
    <property type="molecule type" value="Genomic_DNA"/>
</dbReference>
<evidence type="ECO:0008006" key="4">
    <source>
        <dbReference type="Google" id="ProtNLM"/>
    </source>
</evidence>
<dbReference type="Pfam" id="PF01066">
    <property type="entry name" value="CDP-OH_P_transf"/>
    <property type="match status" value="1"/>
</dbReference>
<dbReference type="GO" id="GO:0016780">
    <property type="term" value="F:phosphotransferase activity, for other substituted phosphate groups"/>
    <property type="evidence" value="ECO:0007669"/>
    <property type="project" value="InterPro"/>
</dbReference>
<reference evidence="3" key="1">
    <citation type="submission" date="2018-05" db="EMBL/GenBank/DDBJ databases">
        <authorList>
            <person name="Lanie J.A."/>
            <person name="Ng W.-L."/>
            <person name="Kazmierczak K.M."/>
            <person name="Andrzejewski T.M."/>
            <person name="Davidsen T.M."/>
            <person name="Wayne K.J."/>
            <person name="Tettelin H."/>
            <person name="Glass J.I."/>
            <person name="Rusch D."/>
            <person name="Podicherti R."/>
            <person name="Tsui H.-C.T."/>
            <person name="Winkler M.E."/>
        </authorList>
    </citation>
    <scope>NUCLEOTIDE SEQUENCE</scope>
</reference>
<gene>
    <name evidence="3" type="ORF">METZ01_LOCUS116539</name>
</gene>
<dbReference type="GO" id="GO:0016020">
    <property type="term" value="C:membrane"/>
    <property type="evidence" value="ECO:0007669"/>
    <property type="project" value="InterPro"/>
</dbReference>
<sequence>MSNYGAYNDSMANLITLTRIVILLVVVWLVYQAPSIWQLGSFFLVILIFVCDALDGYIARARNEVSLFGAHFDIAGDRIVELTMWVVVADIELVPIWIPLTVIIRAVLVDTIRTNLSASRNIPPFALIRSALGQFLVASQSMRILYAIVKACAFCCLVTLPSFPVILPELWNSIGSLWTSLTYFFVYFSVFLCIVRAVPVVAECICDKKKYSKNFSKK</sequence>
<organism evidence="3">
    <name type="scientific">marine metagenome</name>
    <dbReference type="NCBI Taxonomy" id="408172"/>
    <lineage>
        <taxon>unclassified sequences</taxon>
        <taxon>metagenomes</taxon>
        <taxon>ecological metagenomes</taxon>
    </lineage>
</organism>
<protein>
    <recommendedName>
        <fullName evidence="4">CDP-alcohol phosphatidyltransferase C-terminal domain-containing protein</fullName>
    </recommendedName>
</protein>
<keyword evidence="2" id="KW-1133">Transmembrane helix</keyword>
<proteinExistence type="predicted"/>
<dbReference type="InterPro" id="IPR043130">
    <property type="entry name" value="CDP-OH_PTrfase_TM_dom"/>
</dbReference>
<dbReference type="AlphaFoldDB" id="A0A381XG18"/>
<feature type="transmembrane region" description="Helical" evidence="2">
    <location>
        <begin position="12"/>
        <end position="31"/>
    </location>
</feature>
<evidence type="ECO:0000256" key="2">
    <source>
        <dbReference type="SAM" id="Phobius"/>
    </source>
</evidence>
<evidence type="ECO:0000313" key="3">
    <source>
        <dbReference type="EMBL" id="SVA63685.1"/>
    </source>
</evidence>
<name>A0A381XG18_9ZZZZ</name>
<feature type="transmembrane region" description="Helical" evidence="2">
    <location>
        <begin position="183"/>
        <end position="206"/>
    </location>
</feature>
<keyword evidence="2" id="KW-0812">Transmembrane</keyword>
<dbReference type="PROSITE" id="PS00379">
    <property type="entry name" value="CDP_ALCOHOL_P_TRANSF"/>
    <property type="match status" value="1"/>
</dbReference>
<dbReference type="GO" id="GO:0008654">
    <property type="term" value="P:phospholipid biosynthetic process"/>
    <property type="evidence" value="ECO:0007669"/>
    <property type="project" value="InterPro"/>
</dbReference>
<accession>A0A381XG18</accession>
<dbReference type="Gene3D" id="1.20.120.1760">
    <property type="match status" value="1"/>
</dbReference>
<evidence type="ECO:0000256" key="1">
    <source>
        <dbReference type="ARBA" id="ARBA00022679"/>
    </source>
</evidence>